<dbReference type="GO" id="GO:0016491">
    <property type="term" value="F:oxidoreductase activity"/>
    <property type="evidence" value="ECO:0007669"/>
    <property type="project" value="InterPro"/>
</dbReference>
<evidence type="ECO:0000313" key="14">
    <source>
        <dbReference type="EMBL" id="KWX05385.1"/>
    </source>
</evidence>
<evidence type="ECO:0000256" key="10">
    <source>
        <dbReference type="ARBA" id="ARBA00034078"/>
    </source>
</evidence>
<comment type="cofactor">
    <cofactor evidence="11">
        <name>FAD</name>
        <dbReference type="ChEBI" id="CHEBI:57692"/>
    </cofactor>
    <text evidence="11">Binds 1 FAD per subunit.</text>
</comment>
<evidence type="ECO:0000313" key="15">
    <source>
        <dbReference type="Proteomes" id="UP000070659"/>
    </source>
</evidence>
<dbReference type="PRINTS" id="PR00409">
    <property type="entry name" value="PHDIOXRDTASE"/>
</dbReference>
<dbReference type="SUPFAM" id="SSF52343">
    <property type="entry name" value="Ferredoxin reductase-like, C-terminal NADP-linked domain"/>
    <property type="match status" value="1"/>
</dbReference>
<dbReference type="AlphaFoldDB" id="A0A132N5G1"/>
<evidence type="ECO:0000256" key="11">
    <source>
        <dbReference type="PIRSR" id="PIRSR006816-1"/>
    </source>
</evidence>
<comment type="cofactor">
    <cofactor evidence="12">
        <name>[2Fe-2S] cluster</name>
        <dbReference type="ChEBI" id="CHEBI:190135"/>
    </cofactor>
    <text evidence="12">Binds 1 [2Fe-2S] cluster per subunit.</text>
</comment>
<keyword evidence="9 12" id="KW-0411">Iron-sulfur</keyword>
<sequence length="284" mass="29828">MQIRDAEVLRLEPAGAYHALTLRAPGIPERTRPGHFVALAVGGERSAMLLRRAFSVHRVRPAEQTVDIVFAVHGAGTAWLAARRPGDTVDVVGPLGQPFRVPEEATDAVLVAGGYGSAPMFVLAEQLAARGGRVAMVLGAATAARLFGVAEARRVADEVMVTTDDGSAGERGLVTDPLPALIDRIGARLVYACGPMGMLRAVARVARSRGIESQCAVEEAMACGIGVCMTCVLPVVGEDGVTRMTRSCVDGPVFDGARVRWDILADRTGVLPDDVLGADAMRAH</sequence>
<dbReference type="InterPro" id="IPR050353">
    <property type="entry name" value="PyrK_electron_transfer"/>
</dbReference>
<keyword evidence="3 11" id="KW-0285">Flavoprotein</keyword>
<keyword evidence="4 12" id="KW-0001">2Fe-2S</keyword>
<dbReference type="Gene3D" id="2.10.240.10">
    <property type="entry name" value="Dihydroorotate dehydrogenase, electron transfer subunit"/>
    <property type="match status" value="1"/>
</dbReference>
<evidence type="ECO:0000256" key="6">
    <source>
        <dbReference type="ARBA" id="ARBA00022827"/>
    </source>
</evidence>
<dbReference type="PATRIC" id="fig|1469144.8.peg.4865"/>
<evidence type="ECO:0000256" key="3">
    <source>
        <dbReference type="ARBA" id="ARBA00022630"/>
    </source>
</evidence>
<evidence type="ECO:0000256" key="5">
    <source>
        <dbReference type="ARBA" id="ARBA00022723"/>
    </source>
</evidence>
<feature type="binding site" evidence="12">
    <location>
        <position position="228"/>
    </location>
    <ligand>
        <name>[2Fe-2S] cluster</name>
        <dbReference type="ChEBI" id="CHEBI:190135"/>
    </ligand>
</feature>
<dbReference type="Gene3D" id="2.40.30.10">
    <property type="entry name" value="Translation factors"/>
    <property type="match status" value="1"/>
</dbReference>
<keyword evidence="2" id="KW-0813">Transport</keyword>
<proteinExistence type="inferred from homology"/>
<protein>
    <submittedName>
        <fullName evidence="14">Dihydroorotate oxidase</fullName>
    </submittedName>
</protein>
<comment type="caution">
    <text evidence="14">The sequence shown here is derived from an EMBL/GenBank/DDBJ whole genome shotgun (WGS) entry which is preliminary data.</text>
</comment>
<evidence type="ECO:0000256" key="2">
    <source>
        <dbReference type="ARBA" id="ARBA00022448"/>
    </source>
</evidence>
<comment type="cofactor">
    <cofactor evidence="10">
        <name>[2Fe-2S] cluster</name>
        <dbReference type="ChEBI" id="CHEBI:190135"/>
    </cofactor>
</comment>
<dbReference type="InterPro" id="IPR001433">
    <property type="entry name" value="OxRdtase_FAD/NAD-bd"/>
</dbReference>
<dbReference type="Pfam" id="PF08021">
    <property type="entry name" value="FAD_binding_9"/>
    <property type="match status" value="1"/>
</dbReference>
<organism evidence="14 15">
    <name type="scientific">Carbonactinospora thermoautotrophica</name>
    <dbReference type="NCBI Taxonomy" id="1469144"/>
    <lineage>
        <taxon>Bacteria</taxon>
        <taxon>Bacillati</taxon>
        <taxon>Actinomycetota</taxon>
        <taxon>Actinomycetes</taxon>
        <taxon>Kitasatosporales</taxon>
        <taxon>Carbonactinosporaceae</taxon>
        <taxon>Carbonactinospora</taxon>
    </lineage>
</organism>
<dbReference type="GO" id="GO:0046872">
    <property type="term" value="F:metal ion binding"/>
    <property type="evidence" value="ECO:0007669"/>
    <property type="project" value="UniProtKB-KW"/>
</dbReference>
<dbReference type="EMBL" id="JYIJ01000012">
    <property type="protein sequence ID" value="KWX05385.1"/>
    <property type="molecule type" value="Genomic_DNA"/>
</dbReference>
<evidence type="ECO:0000259" key="13">
    <source>
        <dbReference type="PROSITE" id="PS51384"/>
    </source>
</evidence>
<dbReference type="PANTHER" id="PTHR43513">
    <property type="entry name" value="DIHYDROOROTATE DEHYDROGENASE B (NAD(+)), ELECTRON TRANSFER SUBUNIT"/>
    <property type="match status" value="1"/>
</dbReference>
<dbReference type="CDD" id="cd06218">
    <property type="entry name" value="DHOD_e_trans"/>
    <property type="match status" value="1"/>
</dbReference>
<dbReference type="PIRSF" id="PIRSF006816">
    <property type="entry name" value="Cyc3_hyd_g"/>
    <property type="match status" value="1"/>
</dbReference>
<reference evidence="14 15" key="1">
    <citation type="submission" date="2015-02" db="EMBL/GenBank/DDBJ databases">
        <title>Physiological reanalysis, assessment of diazotrophy, and genome sequences of multiple isolates of Streptomyces thermoautotrophicus.</title>
        <authorList>
            <person name="MacKellar D.C."/>
            <person name="Lieber L."/>
            <person name="Norman J."/>
            <person name="Bolger A."/>
            <person name="Tobin C."/>
            <person name="Murray J.W."/>
            <person name="Prell J."/>
        </authorList>
    </citation>
    <scope>NUCLEOTIDE SEQUENCE [LARGE SCALE GENOMIC DNA]</scope>
    <source>
        <strain evidence="14 15">UBT1</strain>
    </source>
</reference>
<evidence type="ECO:0000256" key="9">
    <source>
        <dbReference type="ARBA" id="ARBA00023014"/>
    </source>
</evidence>
<accession>A0A132N5G1</accession>
<name>A0A132N5G1_9ACTN</name>
<keyword evidence="8 12" id="KW-0408">Iron</keyword>
<feature type="binding site" evidence="12">
    <location>
        <position position="223"/>
    </location>
    <ligand>
        <name>[2Fe-2S] cluster</name>
        <dbReference type="ChEBI" id="CHEBI:190135"/>
    </ligand>
</feature>
<keyword evidence="5 12" id="KW-0479">Metal-binding</keyword>
<dbReference type="Pfam" id="PF00175">
    <property type="entry name" value="NAD_binding_1"/>
    <property type="match status" value="1"/>
</dbReference>
<dbReference type="InterPro" id="IPR039261">
    <property type="entry name" value="FNR_nucleotide-bd"/>
</dbReference>
<evidence type="ECO:0000256" key="12">
    <source>
        <dbReference type="PIRSR" id="PIRSR006816-2"/>
    </source>
</evidence>
<dbReference type="InterPro" id="IPR017938">
    <property type="entry name" value="Riboflavin_synthase-like_b-brl"/>
</dbReference>
<dbReference type="PANTHER" id="PTHR43513:SF3">
    <property type="entry name" value="DIHYDROOROTATE DEHYDROGENASE B (NAD(+)), ELECTRON TRANSFER SUBUNIT-RELATED"/>
    <property type="match status" value="1"/>
</dbReference>
<dbReference type="InterPro" id="IPR017927">
    <property type="entry name" value="FAD-bd_FR_type"/>
</dbReference>
<dbReference type="InterPro" id="IPR013113">
    <property type="entry name" value="SIP_FAD-bd"/>
</dbReference>
<feature type="binding site" evidence="11">
    <location>
        <begin position="52"/>
        <end position="55"/>
    </location>
    <ligand>
        <name>FAD</name>
        <dbReference type="ChEBI" id="CHEBI:57692"/>
    </ligand>
</feature>
<feature type="binding site" evidence="12">
    <location>
        <position position="231"/>
    </location>
    <ligand>
        <name>[2Fe-2S] cluster</name>
        <dbReference type="ChEBI" id="CHEBI:190135"/>
    </ligand>
</feature>
<dbReference type="Proteomes" id="UP000070659">
    <property type="component" value="Unassembled WGS sequence"/>
</dbReference>
<evidence type="ECO:0000256" key="7">
    <source>
        <dbReference type="ARBA" id="ARBA00022982"/>
    </source>
</evidence>
<comment type="similarity">
    <text evidence="1">Belongs to the PyrK family.</text>
</comment>
<dbReference type="GO" id="GO:0006221">
    <property type="term" value="P:pyrimidine nucleotide biosynthetic process"/>
    <property type="evidence" value="ECO:0007669"/>
    <property type="project" value="InterPro"/>
</dbReference>
<dbReference type="GO" id="GO:0050660">
    <property type="term" value="F:flavin adenine dinucleotide binding"/>
    <property type="evidence" value="ECO:0007669"/>
    <property type="project" value="InterPro"/>
</dbReference>
<dbReference type="SUPFAM" id="SSF63380">
    <property type="entry name" value="Riboflavin synthase domain-like"/>
    <property type="match status" value="1"/>
</dbReference>
<feature type="binding site" evidence="11">
    <location>
        <begin position="76"/>
        <end position="77"/>
    </location>
    <ligand>
        <name>FAD</name>
        <dbReference type="ChEBI" id="CHEBI:57692"/>
    </ligand>
</feature>
<dbReference type="InterPro" id="IPR012165">
    <property type="entry name" value="Cyt_c3_hydrogenase_gsu"/>
</dbReference>
<keyword evidence="7" id="KW-0249">Electron transport</keyword>
<feature type="domain" description="FAD-binding FR-type" evidence="13">
    <location>
        <begin position="1"/>
        <end position="101"/>
    </location>
</feature>
<dbReference type="InterPro" id="IPR019480">
    <property type="entry name" value="Dihydroorotate_DH_Fe-S-bd"/>
</dbReference>
<evidence type="ECO:0000256" key="4">
    <source>
        <dbReference type="ARBA" id="ARBA00022714"/>
    </source>
</evidence>
<gene>
    <name evidence="14" type="ORF">TH66_03460</name>
</gene>
<dbReference type="Pfam" id="PF10418">
    <property type="entry name" value="DHODB_Fe-S_bind"/>
    <property type="match status" value="1"/>
</dbReference>
<evidence type="ECO:0000256" key="1">
    <source>
        <dbReference type="ARBA" id="ARBA00006422"/>
    </source>
</evidence>
<keyword evidence="6 11" id="KW-0274">FAD</keyword>
<evidence type="ECO:0000256" key="8">
    <source>
        <dbReference type="ARBA" id="ARBA00023004"/>
    </source>
</evidence>
<feature type="binding site" evidence="12">
    <location>
        <position position="248"/>
    </location>
    <ligand>
        <name>[2Fe-2S] cluster</name>
        <dbReference type="ChEBI" id="CHEBI:190135"/>
    </ligand>
</feature>
<dbReference type="GO" id="GO:0051537">
    <property type="term" value="F:2 iron, 2 sulfur cluster binding"/>
    <property type="evidence" value="ECO:0007669"/>
    <property type="project" value="UniProtKB-KW"/>
</dbReference>
<dbReference type="InterPro" id="IPR037117">
    <property type="entry name" value="Dihydroorotate_DH_ele_sf"/>
</dbReference>
<dbReference type="Gene3D" id="3.40.50.80">
    <property type="entry name" value="Nucleotide-binding domain of ferredoxin-NADP reductase (FNR) module"/>
    <property type="match status" value="1"/>
</dbReference>
<dbReference type="PROSITE" id="PS51384">
    <property type="entry name" value="FAD_FR"/>
    <property type="match status" value="1"/>
</dbReference>